<dbReference type="EMBL" id="BAND01000017">
    <property type="protein sequence ID" value="GAJ28272.1"/>
    <property type="molecule type" value="Genomic_DNA"/>
</dbReference>
<dbReference type="PANTHER" id="PTHR11654">
    <property type="entry name" value="OLIGOPEPTIDE TRANSPORTER-RELATED"/>
    <property type="match status" value="1"/>
</dbReference>
<protein>
    <submittedName>
        <fullName evidence="8">Di/tripeptide transporter</fullName>
    </submittedName>
</protein>
<evidence type="ECO:0000256" key="1">
    <source>
        <dbReference type="ARBA" id="ARBA00004141"/>
    </source>
</evidence>
<reference evidence="8 9" key="2">
    <citation type="journal article" date="2014" name="FEMS Microbiol. Lett.">
        <title>Draft genomic DNA sequence of the facultatively methylotrophic bacterium Acidomonas methanolica type strain MB58.</title>
        <authorList>
            <person name="Higashiura N."/>
            <person name="Hadano H."/>
            <person name="Hirakawa H."/>
            <person name="Matsutani M."/>
            <person name="Takabe S."/>
            <person name="Matsushita K."/>
            <person name="Azuma Y."/>
        </authorList>
    </citation>
    <scope>NUCLEOTIDE SEQUENCE [LARGE SCALE GENOMIC DNA]</scope>
    <source>
        <strain evidence="8 9">MB58</strain>
    </source>
</reference>
<feature type="transmembrane region" description="Helical" evidence="7">
    <location>
        <begin position="53"/>
        <end position="73"/>
    </location>
</feature>
<evidence type="ECO:0000256" key="3">
    <source>
        <dbReference type="ARBA" id="ARBA00022692"/>
    </source>
</evidence>
<dbReference type="CDD" id="cd17346">
    <property type="entry name" value="MFS_DtpA_like"/>
    <property type="match status" value="1"/>
</dbReference>
<dbReference type="Proteomes" id="UP000019760">
    <property type="component" value="Unassembled WGS sequence"/>
</dbReference>
<dbReference type="InterPro" id="IPR000109">
    <property type="entry name" value="POT_fam"/>
</dbReference>
<dbReference type="InterPro" id="IPR005279">
    <property type="entry name" value="Dipep/tripep_permease"/>
</dbReference>
<dbReference type="GO" id="GO:1904680">
    <property type="term" value="F:peptide transmembrane transporter activity"/>
    <property type="evidence" value="ECO:0007669"/>
    <property type="project" value="InterPro"/>
</dbReference>
<evidence type="ECO:0000256" key="5">
    <source>
        <dbReference type="ARBA" id="ARBA00022989"/>
    </source>
</evidence>
<dbReference type="SUPFAM" id="SSF103473">
    <property type="entry name" value="MFS general substrate transporter"/>
    <property type="match status" value="2"/>
</dbReference>
<feature type="transmembrane region" description="Helical" evidence="7">
    <location>
        <begin position="269"/>
        <end position="286"/>
    </location>
</feature>
<feature type="transmembrane region" description="Helical" evidence="7">
    <location>
        <begin position="325"/>
        <end position="343"/>
    </location>
</feature>
<evidence type="ECO:0000313" key="8">
    <source>
        <dbReference type="EMBL" id="GAJ28272.1"/>
    </source>
</evidence>
<gene>
    <name evidence="8" type="ORF">Amme_017_013</name>
</gene>
<name>A0A023D2B8_ACIMT</name>
<dbReference type="RefSeq" id="WP_042056707.1">
    <property type="nucleotide sequence ID" value="NZ_BAND01000017.1"/>
</dbReference>
<feature type="transmembrane region" description="Helical" evidence="7">
    <location>
        <begin position="29"/>
        <end position="47"/>
    </location>
</feature>
<feature type="transmembrane region" description="Helical" evidence="7">
    <location>
        <begin position="174"/>
        <end position="193"/>
    </location>
</feature>
<keyword evidence="9" id="KW-1185">Reference proteome</keyword>
<feature type="transmembrane region" description="Helical" evidence="7">
    <location>
        <begin position="238"/>
        <end position="257"/>
    </location>
</feature>
<organism evidence="8 9">
    <name type="scientific">Acidomonas methanolica NBRC 104435</name>
    <dbReference type="NCBI Taxonomy" id="1231351"/>
    <lineage>
        <taxon>Bacteria</taxon>
        <taxon>Pseudomonadati</taxon>
        <taxon>Pseudomonadota</taxon>
        <taxon>Alphaproteobacteria</taxon>
        <taxon>Acetobacterales</taxon>
        <taxon>Acetobacteraceae</taxon>
        <taxon>Acidomonas</taxon>
    </lineage>
</organism>
<keyword evidence="4" id="KW-0653">Protein transport</keyword>
<dbReference type="Gene3D" id="1.20.1250.20">
    <property type="entry name" value="MFS general substrate transporter like domains"/>
    <property type="match status" value="1"/>
</dbReference>
<keyword evidence="6 7" id="KW-0472">Membrane</keyword>
<sequence>MSSPQTVPAAPSRRQSFTVVLAIELWERFGFYGMQAVLLLYLVQHLGMADRGATLLVGAFSALTYIFPVLGGLAGDRLLGARRCMVIGAVMLAAGYGVLGLSDGHRNLLIFAMALISTGNGLFKPNAGNMVRRIYEGDDAELDGAFTIYYMAVNVGSTVSMLLTPWLQDRFSPSVAFLTCAGGLSLGLCFYVARRSWLRGVGGMLDRTAARPQASLIVAIGAAGCLMAGFVVLGSATIARACIWIAAMVIVLSWAWLYRKVGPAERIGLRIAYVLCAETMIFALFYQQQQTSLTLFALRAVDGTFRLGGVTLFHMSAGQFQALNPFWIMVASPVLAKLYDALGRRGTDLSISRKIAVGFGFGAIGFLIWWLCAAGARGLVSGWVMVIGYGFTSIAELLTMALGLAVIARYVPARLSGFMMGSLYLLWALSFYLGSVVANMVEVGPGTASGAGPYVPLLRGLFWSLLGACFIIVALLPLLDRWERRHAAAVNLTRTN</sequence>
<feature type="transmembrane region" description="Helical" evidence="7">
    <location>
        <begin position="461"/>
        <end position="479"/>
    </location>
</feature>
<feature type="transmembrane region" description="Helical" evidence="7">
    <location>
        <begin position="382"/>
        <end position="411"/>
    </location>
</feature>
<comment type="caution">
    <text evidence="8">The sequence shown here is derived from an EMBL/GenBank/DDBJ whole genome shotgun (WGS) entry which is preliminary data.</text>
</comment>
<keyword evidence="4" id="KW-0813">Transport</keyword>
<dbReference type="AlphaFoldDB" id="A0A023D2B8"/>
<dbReference type="Pfam" id="PF00854">
    <property type="entry name" value="PTR2"/>
    <property type="match status" value="1"/>
</dbReference>
<dbReference type="InterPro" id="IPR036259">
    <property type="entry name" value="MFS_trans_sf"/>
</dbReference>
<evidence type="ECO:0000313" key="9">
    <source>
        <dbReference type="Proteomes" id="UP000019760"/>
    </source>
</evidence>
<feature type="transmembrane region" description="Helical" evidence="7">
    <location>
        <begin position="85"/>
        <end position="102"/>
    </location>
</feature>
<feature type="transmembrane region" description="Helical" evidence="7">
    <location>
        <begin position="108"/>
        <end position="127"/>
    </location>
</feature>
<keyword evidence="4" id="KW-0571">Peptide transport</keyword>
<feature type="transmembrane region" description="Helical" evidence="7">
    <location>
        <begin position="355"/>
        <end position="376"/>
    </location>
</feature>
<evidence type="ECO:0000256" key="4">
    <source>
        <dbReference type="ARBA" id="ARBA00022856"/>
    </source>
</evidence>
<proteinExistence type="inferred from homology"/>
<feature type="transmembrane region" description="Helical" evidence="7">
    <location>
        <begin position="214"/>
        <end position="232"/>
    </location>
</feature>
<comment type="similarity">
    <text evidence="2">Belongs to the major facilitator superfamily. Proton-dependent oligopeptide transporter (POT/PTR) (TC 2.A.17) family.</text>
</comment>
<evidence type="ECO:0000256" key="2">
    <source>
        <dbReference type="ARBA" id="ARBA00005982"/>
    </source>
</evidence>
<keyword evidence="3 7" id="KW-0812">Transmembrane</keyword>
<accession>A0A023D2B8</accession>
<feature type="transmembrane region" description="Helical" evidence="7">
    <location>
        <begin position="148"/>
        <end position="168"/>
    </location>
</feature>
<evidence type="ECO:0000256" key="7">
    <source>
        <dbReference type="SAM" id="Phobius"/>
    </source>
</evidence>
<dbReference type="OrthoDB" id="9772725at2"/>
<dbReference type="GO" id="GO:0016020">
    <property type="term" value="C:membrane"/>
    <property type="evidence" value="ECO:0007669"/>
    <property type="project" value="UniProtKB-SubCell"/>
</dbReference>
<evidence type="ECO:0000256" key="6">
    <source>
        <dbReference type="ARBA" id="ARBA00023136"/>
    </source>
</evidence>
<keyword evidence="5 7" id="KW-1133">Transmembrane helix</keyword>
<dbReference type="GO" id="GO:0015833">
    <property type="term" value="P:peptide transport"/>
    <property type="evidence" value="ECO:0007669"/>
    <property type="project" value="UniProtKB-KW"/>
</dbReference>
<comment type="subcellular location">
    <subcellularLocation>
        <location evidence="1">Membrane</location>
        <topology evidence="1">Multi-pass membrane protein</topology>
    </subcellularLocation>
</comment>
<feature type="transmembrane region" description="Helical" evidence="7">
    <location>
        <begin position="423"/>
        <end position="441"/>
    </location>
</feature>
<dbReference type="NCBIfam" id="TIGR00924">
    <property type="entry name" value="yjdL_sub1_fam"/>
    <property type="match status" value="1"/>
</dbReference>
<reference evidence="9" key="1">
    <citation type="journal article" date="2014" name="FEMS Microbiol. Lett.">
        <title>Draft Genomic DNA Sequence of the Facultatively Methylotrophic Bacterium Acidomonas methanolica type strain MB58.</title>
        <authorList>
            <person name="Higashiura N."/>
            <person name="Hadano H."/>
            <person name="Hirakawa H."/>
            <person name="Matsutani M."/>
            <person name="Takabe S."/>
            <person name="Matsushita K."/>
            <person name="Azuma Y."/>
        </authorList>
    </citation>
    <scope>NUCLEOTIDE SEQUENCE [LARGE SCALE GENOMIC DNA]</scope>
    <source>
        <strain evidence="9">MB58</strain>
    </source>
</reference>